<dbReference type="Proteomes" id="UP000809789">
    <property type="component" value="Unassembled WGS sequence"/>
</dbReference>
<proteinExistence type="predicted"/>
<evidence type="ECO:0000313" key="1">
    <source>
        <dbReference type="EMBL" id="KAG8627442.1"/>
    </source>
</evidence>
<gene>
    <name evidence="1" type="ORF">KVT40_004925</name>
</gene>
<comment type="caution">
    <text evidence="1">The sequence shown here is derived from an EMBL/GenBank/DDBJ whole genome shotgun (WGS) entry which is preliminary data.</text>
</comment>
<protein>
    <submittedName>
        <fullName evidence="1">Uncharacterized protein</fullName>
    </submittedName>
</protein>
<organism evidence="1 2">
    <name type="scientific">Elsinoe batatas</name>
    <dbReference type="NCBI Taxonomy" id="2601811"/>
    <lineage>
        <taxon>Eukaryota</taxon>
        <taxon>Fungi</taxon>
        <taxon>Dikarya</taxon>
        <taxon>Ascomycota</taxon>
        <taxon>Pezizomycotina</taxon>
        <taxon>Dothideomycetes</taxon>
        <taxon>Dothideomycetidae</taxon>
        <taxon>Myriangiales</taxon>
        <taxon>Elsinoaceae</taxon>
        <taxon>Elsinoe</taxon>
    </lineage>
</organism>
<keyword evidence="2" id="KW-1185">Reference proteome</keyword>
<dbReference type="AlphaFoldDB" id="A0A8K0L1M2"/>
<accession>A0A8K0L1M2</accession>
<name>A0A8K0L1M2_9PEZI</name>
<reference evidence="1" key="1">
    <citation type="submission" date="2021-07" db="EMBL/GenBank/DDBJ databases">
        <title>Elsinoe batatas strain:CRI-CJ2 Genome sequencing and assembly.</title>
        <authorList>
            <person name="Huang L."/>
        </authorList>
    </citation>
    <scope>NUCLEOTIDE SEQUENCE</scope>
    <source>
        <strain evidence="1">CRI-CJ2</strain>
    </source>
</reference>
<dbReference type="EMBL" id="JAESVG020000005">
    <property type="protein sequence ID" value="KAG8627442.1"/>
    <property type="molecule type" value="Genomic_DNA"/>
</dbReference>
<sequence>MAHSGESGPRYKYALIRCTSTKEASSIDKMPNKGKKELLSFIDSIPDDKLTGLRPPKPNYTIFTNVNLRLDNQGYTSTDPKKHNLQVQINRGTTISTLKSAAKKSSQRGTSVAIAEVPDDGSWGAKKIKDTLKASSKI</sequence>
<evidence type="ECO:0000313" key="2">
    <source>
        <dbReference type="Proteomes" id="UP000809789"/>
    </source>
</evidence>